<feature type="compositionally biased region" description="Pro residues" evidence="1">
    <location>
        <begin position="95"/>
        <end position="111"/>
    </location>
</feature>
<protein>
    <submittedName>
        <fullName evidence="3">Uncharacterized protein</fullName>
    </submittedName>
</protein>
<sequence length="111" mass="12245">MRPGFMRFVLATCLLCTVAVSANAHERYFHQGDDERPGPDECQVDREGLGGIDQDRDTVERDARVLERCKGVLIPPRTGDDEMVEPAPDIGTTPVIPPDFVPDQPPGPDYP</sequence>
<evidence type="ECO:0000256" key="2">
    <source>
        <dbReference type="SAM" id="SignalP"/>
    </source>
</evidence>
<keyword evidence="4" id="KW-1185">Reference proteome</keyword>
<evidence type="ECO:0000313" key="4">
    <source>
        <dbReference type="Proteomes" id="UP000232163"/>
    </source>
</evidence>
<dbReference type="KEGG" id="pht:BLM14_24900"/>
<accession>A0A2N9VV41</accession>
<proteinExistence type="predicted"/>
<name>A0A2N9VV41_9HYPH</name>
<comment type="caution">
    <text evidence="3">The sequence shown here is derived from an EMBL/GenBank/DDBJ whole genome shotgun (WGS) entry which is preliminary data.</text>
</comment>
<feature type="region of interest" description="Disordered" evidence="1">
    <location>
        <begin position="74"/>
        <end position="111"/>
    </location>
</feature>
<dbReference type="Proteomes" id="UP000232163">
    <property type="component" value="Unassembled WGS sequence"/>
</dbReference>
<organism evidence="3 4">
    <name type="scientific">Phyllobacterium zundukense</name>
    <dbReference type="NCBI Taxonomy" id="1867719"/>
    <lineage>
        <taxon>Bacteria</taxon>
        <taxon>Pseudomonadati</taxon>
        <taxon>Pseudomonadota</taxon>
        <taxon>Alphaproteobacteria</taxon>
        <taxon>Hyphomicrobiales</taxon>
        <taxon>Phyllobacteriaceae</taxon>
        <taxon>Phyllobacterium</taxon>
    </lineage>
</organism>
<evidence type="ECO:0000313" key="3">
    <source>
        <dbReference type="EMBL" id="PIO43359.1"/>
    </source>
</evidence>
<feature type="chain" id="PRO_5014835183" evidence="2">
    <location>
        <begin position="25"/>
        <end position="111"/>
    </location>
</feature>
<feature type="signal peptide" evidence="2">
    <location>
        <begin position="1"/>
        <end position="24"/>
    </location>
</feature>
<dbReference type="EMBL" id="MZMT01000042">
    <property type="protein sequence ID" value="PIO43359.1"/>
    <property type="molecule type" value="Genomic_DNA"/>
</dbReference>
<dbReference type="RefSeq" id="WP_100002832.1">
    <property type="nucleotide sequence ID" value="NZ_CP017942.1"/>
</dbReference>
<evidence type="ECO:0000256" key="1">
    <source>
        <dbReference type="SAM" id="MobiDB-lite"/>
    </source>
</evidence>
<dbReference type="OrthoDB" id="8400919at2"/>
<keyword evidence="2" id="KW-0732">Signal</keyword>
<gene>
    <name evidence="3" type="ORF">B5P45_18735</name>
</gene>
<reference evidence="4" key="1">
    <citation type="journal article" date="2017" name="Int J Environ Stud">
        <title>Does the Miocene-Pliocene relict legume Oxytropis triphylla form nitrogen-fixing nodules with a combination of bacterial strains?</title>
        <authorList>
            <person name="Safronova V."/>
            <person name="Belimov A."/>
            <person name="Sazanova A."/>
            <person name="Kuznetsova I."/>
            <person name="Popova J."/>
            <person name="Andronov E."/>
            <person name="Verkhozina A."/>
            <person name="Tikhonovich I."/>
        </authorList>
    </citation>
    <scope>NUCLEOTIDE SEQUENCE [LARGE SCALE GENOMIC DNA]</scope>
    <source>
        <strain evidence="4">Tri-38</strain>
    </source>
</reference>
<dbReference type="AlphaFoldDB" id="A0A2N9VV41"/>